<organism evidence="2 3">
    <name type="scientific">Actinoalloteichus caeruleus DSM 43889</name>
    <dbReference type="NCBI Taxonomy" id="1120930"/>
    <lineage>
        <taxon>Bacteria</taxon>
        <taxon>Bacillati</taxon>
        <taxon>Actinomycetota</taxon>
        <taxon>Actinomycetes</taxon>
        <taxon>Pseudonocardiales</taxon>
        <taxon>Pseudonocardiaceae</taxon>
        <taxon>Actinoalloteichus</taxon>
        <taxon>Actinoalloteichus cyanogriseus</taxon>
    </lineage>
</organism>
<feature type="compositionally biased region" description="Basic and acidic residues" evidence="1">
    <location>
        <begin position="101"/>
        <end position="117"/>
    </location>
</feature>
<sequence>MRGPGHRSPDRCPPDLRLAARSIQEKCLSHLRGVVLSNVRVPVPDGDVRLEQLAPGAAYVFSTGWGHGYARHMDVHPWRSSGGAGPGFLELADDPVGTPRRPPEHQDLPRPHPERGGLRLTATGDRLVRTGAWTVPGRLQVAATRCAVLLDMATARFTAPVVHLTLDLREVHCVLLVPPHTAVRTDQIHAVRFRVSDRVSRCRDPGRTLVVGGVARHGRLRARTVADGAGRLSWRHRAR</sequence>
<feature type="region of interest" description="Disordered" evidence="1">
    <location>
        <begin position="84"/>
        <end position="119"/>
    </location>
</feature>
<gene>
    <name evidence="2" type="ORF">G443_003227</name>
</gene>
<accession>A0ABT1JKU6</accession>
<dbReference type="EMBL" id="AUBJ02000001">
    <property type="protein sequence ID" value="MCP2332957.1"/>
    <property type="molecule type" value="Genomic_DNA"/>
</dbReference>
<evidence type="ECO:0000256" key="1">
    <source>
        <dbReference type="SAM" id="MobiDB-lite"/>
    </source>
</evidence>
<evidence type="ECO:0000313" key="3">
    <source>
        <dbReference type="Proteomes" id="UP000791080"/>
    </source>
</evidence>
<protein>
    <submittedName>
        <fullName evidence="2">Uncharacterized protein</fullName>
    </submittedName>
</protein>
<name>A0ABT1JKU6_ACTCY</name>
<reference evidence="2 3" key="1">
    <citation type="submission" date="2013-07" db="EMBL/GenBank/DDBJ databases">
        <authorList>
            <consortium name="DOE Joint Genome Institute"/>
            <person name="Reeve W."/>
            <person name="Huntemann M."/>
            <person name="Han J."/>
            <person name="Chen A."/>
            <person name="Kyrpides N."/>
            <person name="Mavromatis K."/>
            <person name="Markowitz V."/>
            <person name="Palaniappan K."/>
            <person name="Ivanova N."/>
            <person name="Schaumberg A."/>
            <person name="Pati A."/>
            <person name="Liolios K."/>
            <person name="Nordberg H.P."/>
            <person name="Cantor M.N."/>
            <person name="Hua S.X."/>
            <person name="Woyke T."/>
        </authorList>
    </citation>
    <scope>NUCLEOTIDE SEQUENCE [LARGE SCALE GENOMIC DNA]</scope>
    <source>
        <strain evidence="2 3">DSM 43889</strain>
    </source>
</reference>
<keyword evidence="3" id="KW-1185">Reference proteome</keyword>
<comment type="caution">
    <text evidence="2">The sequence shown here is derived from an EMBL/GenBank/DDBJ whole genome shotgun (WGS) entry which is preliminary data.</text>
</comment>
<proteinExistence type="predicted"/>
<dbReference type="Proteomes" id="UP000791080">
    <property type="component" value="Unassembled WGS sequence"/>
</dbReference>
<evidence type="ECO:0000313" key="2">
    <source>
        <dbReference type="EMBL" id="MCP2332957.1"/>
    </source>
</evidence>
<reference evidence="2 3" key="2">
    <citation type="submission" date="2022-06" db="EMBL/GenBank/DDBJ databases">
        <title>Genomic Encyclopedia of Type Strains, Phase I: the one thousand microbial genomes (KMG-I) project.</title>
        <authorList>
            <person name="Kyrpides N."/>
        </authorList>
    </citation>
    <scope>NUCLEOTIDE SEQUENCE [LARGE SCALE GENOMIC DNA]</scope>
    <source>
        <strain evidence="2 3">DSM 43889</strain>
    </source>
</reference>